<dbReference type="PRINTS" id="PR00747">
    <property type="entry name" value="GLYHDRLASE47"/>
</dbReference>
<dbReference type="EMBL" id="CDHN01000001">
    <property type="protein sequence ID" value="CEJ82103.1"/>
    <property type="molecule type" value="Genomic_DNA"/>
</dbReference>
<dbReference type="InterPro" id="IPR050749">
    <property type="entry name" value="Glycosyl_Hydrolase_47"/>
</dbReference>
<dbReference type="GO" id="GO:0005975">
    <property type="term" value="P:carbohydrate metabolic process"/>
    <property type="evidence" value="ECO:0007669"/>
    <property type="project" value="InterPro"/>
</dbReference>
<feature type="active site" evidence="6">
    <location>
        <position position="325"/>
    </location>
</feature>
<dbReference type="EC" id="3.2.1.-" evidence="9"/>
<dbReference type="UniPathway" id="UPA00378"/>
<keyword evidence="9" id="KW-0326">Glycosidase</keyword>
<comment type="similarity">
    <text evidence="3 9">Belongs to the glycosyl hydrolase 47 family.</text>
</comment>
<feature type="active site" evidence="6">
    <location>
        <position position="492"/>
    </location>
</feature>
<evidence type="ECO:0000313" key="11">
    <source>
        <dbReference type="EMBL" id="CEJ82103.1"/>
    </source>
</evidence>
<dbReference type="PANTHER" id="PTHR11742">
    <property type="entry name" value="MANNOSYL-OLIGOSACCHARIDE ALPHA-1,2-MANNOSIDASE-RELATED"/>
    <property type="match status" value="1"/>
</dbReference>
<evidence type="ECO:0000256" key="2">
    <source>
        <dbReference type="ARBA" id="ARBA00004922"/>
    </source>
</evidence>
<evidence type="ECO:0000256" key="5">
    <source>
        <dbReference type="ARBA" id="ARBA00023157"/>
    </source>
</evidence>
<dbReference type="GO" id="GO:0005509">
    <property type="term" value="F:calcium ion binding"/>
    <property type="evidence" value="ECO:0007669"/>
    <property type="project" value="InterPro"/>
</dbReference>
<evidence type="ECO:0000313" key="12">
    <source>
        <dbReference type="Proteomes" id="UP000039046"/>
    </source>
</evidence>
<keyword evidence="4 9" id="KW-0378">Hydrolase</keyword>
<evidence type="ECO:0000256" key="10">
    <source>
        <dbReference type="SAM" id="MobiDB-lite"/>
    </source>
</evidence>
<comment type="cofactor">
    <cofactor evidence="1 7">
        <name>Ca(2+)</name>
        <dbReference type="ChEBI" id="CHEBI:29108"/>
    </cofactor>
</comment>
<feature type="active site" description="Proton donor" evidence="6">
    <location>
        <position position="440"/>
    </location>
</feature>
<proteinExistence type="inferred from homology"/>
<dbReference type="GO" id="GO:0004571">
    <property type="term" value="F:mannosyl-oligosaccharide 1,2-alpha-mannosidase activity"/>
    <property type="evidence" value="ECO:0007669"/>
    <property type="project" value="InterPro"/>
</dbReference>
<dbReference type="Proteomes" id="UP000039046">
    <property type="component" value="Unassembled WGS sequence"/>
</dbReference>
<dbReference type="AlphaFoldDB" id="A0A0A1SNW8"/>
<evidence type="ECO:0000256" key="7">
    <source>
        <dbReference type="PIRSR" id="PIRSR601382-2"/>
    </source>
</evidence>
<feature type="binding site" evidence="7">
    <location>
        <position position="584"/>
    </location>
    <ligand>
        <name>Ca(2+)</name>
        <dbReference type="ChEBI" id="CHEBI:29108"/>
    </ligand>
</feature>
<reference evidence="11 12" key="1">
    <citation type="journal article" date="2015" name="Genome Announc.">
        <title>Draft Genome Sequence and Gene Annotation of the Entomopathogenic Fungus Verticillium hemipterigenum.</title>
        <authorList>
            <person name="Horn F."/>
            <person name="Habel A."/>
            <person name="Scharf D.H."/>
            <person name="Dworschak J."/>
            <person name="Brakhage A.A."/>
            <person name="Guthke R."/>
            <person name="Hertweck C."/>
            <person name="Linde J."/>
        </authorList>
    </citation>
    <scope>NUCLEOTIDE SEQUENCE [LARGE SCALE GENOMIC DNA]</scope>
</reference>
<dbReference type="InterPro" id="IPR001382">
    <property type="entry name" value="Glyco_hydro_47"/>
</dbReference>
<accession>A0A0A1SNW8</accession>
<organism evidence="11 12">
    <name type="scientific">[Torrubiella] hemipterigena</name>
    <dbReference type="NCBI Taxonomy" id="1531966"/>
    <lineage>
        <taxon>Eukaryota</taxon>
        <taxon>Fungi</taxon>
        <taxon>Dikarya</taxon>
        <taxon>Ascomycota</taxon>
        <taxon>Pezizomycotina</taxon>
        <taxon>Sordariomycetes</taxon>
        <taxon>Hypocreomycetidae</taxon>
        <taxon>Hypocreales</taxon>
        <taxon>Clavicipitaceae</taxon>
        <taxon>Clavicipitaceae incertae sedis</taxon>
        <taxon>'Torrubiella' clade</taxon>
    </lineage>
</organism>
<dbReference type="STRING" id="1531966.A0A0A1SNW8"/>
<feature type="region of interest" description="Disordered" evidence="10">
    <location>
        <begin position="73"/>
        <end position="104"/>
    </location>
</feature>
<dbReference type="GO" id="GO:0036503">
    <property type="term" value="P:ERAD pathway"/>
    <property type="evidence" value="ECO:0007669"/>
    <property type="project" value="UniProtKB-ARBA"/>
</dbReference>
<feature type="active site" description="Proton donor" evidence="6">
    <location>
        <position position="189"/>
    </location>
</feature>
<evidence type="ECO:0000256" key="6">
    <source>
        <dbReference type="PIRSR" id="PIRSR601382-1"/>
    </source>
</evidence>
<dbReference type="HOGENOM" id="CLU_003818_0_0_1"/>
<dbReference type="OrthoDB" id="8118055at2759"/>
<feature type="disulfide bond" evidence="8">
    <location>
        <begin position="397"/>
        <end position="426"/>
    </location>
</feature>
<dbReference type="Gene3D" id="1.50.10.10">
    <property type="match status" value="1"/>
</dbReference>
<dbReference type="PANTHER" id="PTHR11742:SF29">
    <property type="entry name" value="ALPHA-1,2-MANNOSIDASE"/>
    <property type="match status" value="1"/>
</dbReference>
<keyword evidence="7" id="KW-0106">Calcium</keyword>
<evidence type="ECO:0000256" key="8">
    <source>
        <dbReference type="PIRSR" id="PIRSR601382-3"/>
    </source>
</evidence>
<keyword evidence="5 8" id="KW-1015">Disulfide bond</keyword>
<evidence type="ECO:0000256" key="4">
    <source>
        <dbReference type="ARBA" id="ARBA00022801"/>
    </source>
</evidence>
<dbReference type="GO" id="GO:0005783">
    <property type="term" value="C:endoplasmic reticulum"/>
    <property type="evidence" value="ECO:0007669"/>
    <property type="project" value="TreeGrafter"/>
</dbReference>
<dbReference type="InterPro" id="IPR012341">
    <property type="entry name" value="6hp_glycosidase-like_sf"/>
</dbReference>
<name>A0A0A1SNW8_9HYPO</name>
<comment type="pathway">
    <text evidence="2">Protein modification; protein glycosylation.</text>
</comment>
<dbReference type="InterPro" id="IPR036026">
    <property type="entry name" value="Seven-hairpin_glycosidases"/>
</dbReference>
<evidence type="ECO:0000256" key="3">
    <source>
        <dbReference type="ARBA" id="ARBA00007658"/>
    </source>
</evidence>
<protein>
    <recommendedName>
        <fullName evidence="9">alpha-1,2-Mannosidase</fullName>
        <ecNumber evidence="9">3.2.1.-</ecNumber>
    </recommendedName>
</protein>
<dbReference type="FunFam" id="1.50.10.10:FF:000037">
    <property type="entry name" value="alpha-1,2-Mannosidase"/>
    <property type="match status" value="1"/>
</dbReference>
<sequence>MIGSRRWQSRTVIAATLIVITLWFLMTQPTPDLGYEARHLYDLMNREGSHAVKSQKSSFDWSKVKLKHLPPANMTRLPKQTPKKLPPVQHAFGPESASDARKRTQRRNTVRTVFVEDWNSYRKFAWMQDALNPISGTGKDQFAGWAATLVDSLDTLWIMGLKEEFDEAVAAVATIDFGNTTTYRINMFETNIRYLGGLLSAYDLSNRQVLLDKAVELGDLLYAGYNTESMLPVDFIDFSAAQKGLELSIEGSVVSASPGSLSLEMTRLAQATGNDKYYDVVDRLMRTFAKYQNETKLPGLWPMWVSIRTQDFVSRSEFTLAGNADSLYEYLPKMYALLGGLEPMYESMTRSYVEAARKHMFFRPMLPNEEDILISGNVQVKYDGTAELDPESEHLACFIGGSVALAGKLLERPDYVETGDKLAKGCAFAYKSFASGIMPERFNMVPCKETTGRCKWDDSTWTAEALSRPEFRESLPKGFTTAKDPRYLLRPEAIESVFLLYRMTGDSKYQDIAWDMFVSIERASRVAHGHATVLDVTEVGDEAFRVDNLQDYMESFWFAETLKYFYLIFSPPDLLDLDEYVLNTEAHPFKRPIPKSKESEKA</sequence>
<dbReference type="GO" id="GO:0016020">
    <property type="term" value="C:membrane"/>
    <property type="evidence" value="ECO:0007669"/>
    <property type="project" value="InterPro"/>
</dbReference>
<gene>
    <name evidence="11" type="ORF">VHEMI02192</name>
</gene>
<keyword evidence="12" id="KW-1185">Reference proteome</keyword>
<evidence type="ECO:0000256" key="1">
    <source>
        <dbReference type="ARBA" id="ARBA00001913"/>
    </source>
</evidence>
<evidence type="ECO:0000256" key="9">
    <source>
        <dbReference type="RuleBase" id="RU361193"/>
    </source>
</evidence>
<dbReference type="SUPFAM" id="SSF48225">
    <property type="entry name" value="Seven-hairpin glycosidases"/>
    <property type="match status" value="1"/>
</dbReference>
<keyword evidence="7" id="KW-0479">Metal-binding</keyword>
<dbReference type="Pfam" id="PF01532">
    <property type="entry name" value="Glyco_hydro_47"/>
    <property type="match status" value="1"/>
</dbReference>